<evidence type="ECO:0000256" key="5">
    <source>
        <dbReference type="ARBA" id="ARBA00023237"/>
    </source>
</evidence>
<dbReference type="Pfam" id="PF14322">
    <property type="entry name" value="SusD-like_3"/>
    <property type="match status" value="1"/>
</dbReference>
<keyword evidence="4" id="KW-0472">Membrane</keyword>
<proteinExistence type="inferred from homology"/>
<evidence type="ECO:0000256" key="6">
    <source>
        <dbReference type="PROSITE-ProRule" id="PRU00339"/>
    </source>
</evidence>
<keyword evidence="10" id="KW-1185">Reference proteome</keyword>
<dbReference type="Gene3D" id="1.25.40.390">
    <property type="match status" value="1"/>
</dbReference>
<evidence type="ECO:0000256" key="4">
    <source>
        <dbReference type="ARBA" id="ARBA00023136"/>
    </source>
</evidence>
<comment type="caution">
    <text evidence="9">The sequence shown here is derived from an EMBL/GenBank/DDBJ whole genome shotgun (WGS) entry which is preliminary data.</text>
</comment>
<dbReference type="InterPro" id="IPR019734">
    <property type="entry name" value="TPR_rpt"/>
</dbReference>
<keyword evidence="3" id="KW-0732">Signal</keyword>
<accession>A0ABU1LIL5</accession>
<evidence type="ECO:0000256" key="2">
    <source>
        <dbReference type="ARBA" id="ARBA00006275"/>
    </source>
</evidence>
<evidence type="ECO:0000313" key="9">
    <source>
        <dbReference type="EMBL" id="MDR6406559.1"/>
    </source>
</evidence>
<dbReference type="InterPro" id="IPR011990">
    <property type="entry name" value="TPR-like_helical_dom_sf"/>
</dbReference>
<dbReference type="EMBL" id="JAVDQS010000013">
    <property type="protein sequence ID" value="MDR6406559.1"/>
    <property type="molecule type" value="Genomic_DNA"/>
</dbReference>
<dbReference type="InterPro" id="IPR012944">
    <property type="entry name" value="SusD_RagB_dom"/>
</dbReference>
<feature type="repeat" description="TPR" evidence="6">
    <location>
        <begin position="222"/>
        <end position="255"/>
    </location>
</feature>
<dbReference type="RefSeq" id="WP_115980254.1">
    <property type="nucleotide sequence ID" value="NZ_JAVDQS010000013.1"/>
</dbReference>
<comment type="subcellular location">
    <subcellularLocation>
        <location evidence="1">Cell outer membrane</location>
    </subcellularLocation>
</comment>
<evidence type="ECO:0000313" key="10">
    <source>
        <dbReference type="Proteomes" id="UP001184853"/>
    </source>
</evidence>
<gene>
    <name evidence="9" type="ORF">J2781_003520</name>
</gene>
<protein>
    <submittedName>
        <fullName evidence="9">Tetratricopeptide (TPR) repeat protein</fullName>
    </submittedName>
</protein>
<evidence type="ECO:0000256" key="3">
    <source>
        <dbReference type="ARBA" id="ARBA00022729"/>
    </source>
</evidence>
<evidence type="ECO:0000259" key="8">
    <source>
        <dbReference type="Pfam" id="PF14322"/>
    </source>
</evidence>
<dbReference type="InterPro" id="IPR033985">
    <property type="entry name" value="SusD-like_N"/>
</dbReference>
<dbReference type="Proteomes" id="UP001184853">
    <property type="component" value="Unassembled WGS sequence"/>
</dbReference>
<keyword evidence="6" id="KW-0802">TPR repeat</keyword>
<feature type="domain" description="RagB/SusD" evidence="7">
    <location>
        <begin position="312"/>
        <end position="499"/>
    </location>
</feature>
<organism evidence="9 10">
    <name type="scientific">Chryseobacterium geocarposphaerae</name>
    <dbReference type="NCBI Taxonomy" id="1416776"/>
    <lineage>
        <taxon>Bacteria</taxon>
        <taxon>Pseudomonadati</taxon>
        <taxon>Bacteroidota</taxon>
        <taxon>Flavobacteriia</taxon>
        <taxon>Flavobacteriales</taxon>
        <taxon>Weeksellaceae</taxon>
        <taxon>Chryseobacterium group</taxon>
        <taxon>Chryseobacterium</taxon>
    </lineage>
</organism>
<sequence length="499" mass="54559">MKRIINISLLSLASLFLLQCSDERFDILPNNQDSPETIFTTEANYRLVLDGAYDAFKSPTYYNGDTGSSIILGDVLADNLILNTQGRQTNKAAYEWSYTPQTGAVTALYSSAYYVISRANIVLDNLNKVPYTDNMKNVEGEAKAIRAIAHFDLARAYAKIPTQSADAASSLGIAYVEHFDPAIKPSRDASVTATYDKIIADLQDALTKINANNATIGRLNKTSVLGFLSRVYLYKGDYDKAIQYGEQCISASPSVGAKDSFVNLWRDASDDGELFTILNSNSSNDNITVGLAYNQNSSGIRSEYNVNYDLFLKYGVANSNTASTDIRNSAYILAANFGTTPYNHVVKYRSRAGSTVGQVVDVKFLRSAEVYLNVAEAYMKSTAPNPTRALQLLNKLRVDRYGTATAPYIPGTETGAALLNAIYNERRLELAFENDRFWTIKRLGQSVVRSDYGSAANGGGTDAPTGALKTLPAGNFRFVLPIPQDAINLNPNLVQNPGY</sequence>
<reference evidence="9 10" key="1">
    <citation type="submission" date="2023-07" db="EMBL/GenBank/DDBJ databases">
        <title>Sorghum-associated microbial communities from plants grown in Nebraska, USA.</title>
        <authorList>
            <person name="Schachtman D."/>
        </authorList>
    </citation>
    <scope>NUCLEOTIDE SEQUENCE [LARGE SCALE GENOMIC DNA]</scope>
    <source>
        <strain evidence="9 10">DS1709</strain>
    </source>
</reference>
<feature type="domain" description="SusD-like N-terminal" evidence="8">
    <location>
        <begin position="90"/>
        <end position="233"/>
    </location>
</feature>
<comment type="similarity">
    <text evidence="2">Belongs to the SusD family.</text>
</comment>
<evidence type="ECO:0000259" key="7">
    <source>
        <dbReference type="Pfam" id="PF07980"/>
    </source>
</evidence>
<dbReference type="SUPFAM" id="SSF48452">
    <property type="entry name" value="TPR-like"/>
    <property type="match status" value="1"/>
</dbReference>
<name>A0ABU1LIL5_9FLAO</name>
<dbReference type="Pfam" id="PF07980">
    <property type="entry name" value="SusD_RagB"/>
    <property type="match status" value="1"/>
</dbReference>
<dbReference type="PROSITE" id="PS50005">
    <property type="entry name" value="TPR"/>
    <property type="match status" value="1"/>
</dbReference>
<evidence type="ECO:0000256" key="1">
    <source>
        <dbReference type="ARBA" id="ARBA00004442"/>
    </source>
</evidence>
<keyword evidence="5" id="KW-0998">Cell outer membrane</keyword>